<dbReference type="PRINTS" id="PR00364">
    <property type="entry name" value="DISEASERSIST"/>
</dbReference>
<evidence type="ECO:0000313" key="9">
    <source>
        <dbReference type="EMBL" id="KAG5547168.1"/>
    </source>
</evidence>
<evidence type="ECO:0000259" key="7">
    <source>
        <dbReference type="Pfam" id="PF18052"/>
    </source>
</evidence>
<feature type="domain" description="Disease resistance N-terminal" evidence="7">
    <location>
        <begin position="6"/>
        <end position="93"/>
    </location>
</feature>
<dbReference type="Gene3D" id="1.20.5.4130">
    <property type="match status" value="1"/>
</dbReference>
<dbReference type="InterPro" id="IPR002182">
    <property type="entry name" value="NB-ARC"/>
</dbReference>
<dbReference type="AlphaFoldDB" id="A0AAV6K435"/>
<dbReference type="PANTHER" id="PTHR36766:SF42">
    <property type="entry name" value="NB-ARC DOMAIN DISEASE RESISTANCE PROTEIN"/>
    <property type="match status" value="1"/>
</dbReference>
<organism evidence="9 10">
    <name type="scientific">Rhododendron griersonianum</name>
    <dbReference type="NCBI Taxonomy" id="479676"/>
    <lineage>
        <taxon>Eukaryota</taxon>
        <taxon>Viridiplantae</taxon>
        <taxon>Streptophyta</taxon>
        <taxon>Embryophyta</taxon>
        <taxon>Tracheophyta</taxon>
        <taxon>Spermatophyta</taxon>
        <taxon>Magnoliopsida</taxon>
        <taxon>eudicotyledons</taxon>
        <taxon>Gunneridae</taxon>
        <taxon>Pentapetalae</taxon>
        <taxon>asterids</taxon>
        <taxon>Ericales</taxon>
        <taxon>Ericaceae</taxon>
        <taxon>Ericoideae</taxon>
        <taxon>Rhodoreae</taxon>
        <taxon>Rhododendron</taxon>
    </lineage>
</organism>
<evidence type="ECO:0000313" key="10">
    <source>
        <dbReference type="Proteomes" id="UP000823749"/>
    </source>
</evidence>
<dbReference type="GO" id="GO:0006952">
    <property type="term" value="P:defense response"/>
    <property type="evidence" value="ECO:0007669"/>
    <property type="project" value="UniProtKB-KW"/>
</dbReference>
<proteinExistence type="predicted"/>
<keyword evidence="4" id="KW-0611">Plant defense</keyword>
<name>A0AAV6K435_9ERIC</name>
<gene>
    <name evidence="9" type="ORF">RHGRI_012995</name>
</gene>
<dbReference type="InterPro" id="IPR032675">
    <property type="entry name" value="LRR_dom_sf"/>
</dbReference>
<dbReference type="InterPro" id="IPR003591">
    <property type="entry name" value="Leu-rich_rpt_typical-subtyp"/>
</dbReference>
<evidence type="ECO:0000259" key="6">
    <source>
        <dbReference type="Pfam" id="PF00931"/>
    </source>
</evidence>
<accession>A0AAV6K435</accession>
<evidence type="ECO:0000259" key="8">
    <source>
        <dbReference type="Pfam" id="PF25019"/>
    </source>
</evidence>
<dbReference type="CDD" id="cd14798">
    <property type="entry name" value="RX-CC_like"/>
    <property type="match status" value="1"/>
</dbReference>
<keyword evidence="5" id="KW-0067">ATP-binding</keyword>
<keyword evidence="10" id="KW-1185">Reference proteome</keyword>
<keyword evidence="3" id="KW-0547">Nucleotide-binding</keyword>
<dbReference type="Pfam" id="PF18052">
    <property type="entry name" value="Rx_N"/>
    <property type="match status" value="1"/>
</dbReference>
<dbReference type="InterPro" id="IPR038005">
    <property type="entry name" value="RX-like_CC"/>
</dbReference>
<feature type="domain" description="NB-ARC" evidence="6">
    <location>
        <begin position="170"/>
        <end position="227"/>
    </location>
</feature>
<dbReference type="Gene3D" id="3.40.50.300">
    <property type="entry name" value="P-loop containing nucleotide triphosphate hydrolases"/>
    <property type="match status" value="1"/>
</dbReference>
<keyword evidence="1" id="KW-0433">Leucine-rich repeat</keyword>
<dbReference type="SUPFAM" id="SSF52047">
    <property type="entry name" value="RNI-like"/>
    <property type="match status" value="1"/>
</dbReference>
<protein>
    <submittedName>
        <fullName evidence="9">Uncharacterized protein</fullName>
    </submittedName>
</protein>
<evidence type="ECO:0000256" key="4">
    <source>
        <dbReference type="ARBA" id="ARBA00022821"/>
    </source>
</evidence>
<evidence type="ECO:0000256" key="2">
    <source>
        <dbReference type="ARBA" id="ARBA00022737"/>
    </source>
</evidence>
<dbReference type="SUPFAM" id="SSF52058">
    <property type="entry name" value="L domain-like"/>
    <property type="match status" value="1"/>
</dbReference>
<keyword evidence="2" id="KW-0677">Repeat</keyword>
<reference evidence="9" key="1">
    <citation type="submission" date="2020-08" db="EMBL/GenBank/DDBJ databases">
        <title>Plant Genome Project.</title>
        <authorList>
            <person name="Zhang R.-G."/>
        </authorList>
    </citation>
    <scope>NUCLEOTIDE SEQUENCE</scope>
    <source>
        <strain evidence="9">WSP0</strain>
        <tissue evidence="9">Leaf</tissue>
    </source>
</reference>
<dbReference type="GO" id="GO:0005524">
    <property type="term" value="F:ATP binding"/>
    <property type="evidence" value="ECO:0007669"/>
    <property type="project" value="UniProtKB-KW"/>
</dbReference>
<dbReference type="Proteomes" id="UP000823749">
    <property type="component" value="Chromosome 5"/>
</dbReference>
<dbReference type="SUPFAM" id="SSF52540">
    <property type="entry name" value="P-loop containing nucleoside triphosphate hydrolases"/>
    <property type="match status" value="1"/>
</dbReference>
<evidence type="ECO:0000256" key="5">
    <source>
        <dbReference type="ARBA" id="ARBA00022840"/>
    </source>
</evidence>
<feature type="domain" description="R13L1/DRL21-like LRR repeat region" evidence="8">
    <location>
        <begin position="287"/>
        <end position="410"/>
    </location>
</feature>
<dbReference type="InterPro" id="IPR056789">
    <property type="entry name" value="LRR_R13L1-DRL21"/>
</dbReference>
<dbReference type="Pfam" id="PF00931">
    <property type="entry name" value="NB-ARC"/>
    <property type="match status" value="1"/>
</dbReference>
<evidence type="ECO:0000256" key="1">
    <source>
        <dbReference type="ARBA" id="ARBA00022614"/>
    </source>
</evidence>
<dbReference type="InterPro" id="IPR027417">
    <property type="entry name" value="P-loop_NTPase"/>
</dbReference>
<dbReference type="Pfam" id="PF25019">
    <property type="entry name" value="LRR_R13L1-DRL21"/>
    <property type="match status" value="1"/>
</dbReference>
<evidence type="ECO:0000256" key="3">
    <source>
        <dbReference type="ARBA" id="ARBA00022741"/>
    </source>
</evidence>
<sequence>MALSLVTNLFTSLQPLVEKEVGLLLGVDKEMTKLQSTLSTIEAVLEDAERNHPEDRAVQDWLRKLKGAAYEVDDILDECSTEILRWESKGQSSGSLKKVGTSLLYPFKNVKFRHRIGHMMKEISEKLAAIADERNKFHFRNTVVENRDEFTKSRETGSLLTLPELIGRNQDKEKIIKVLLEDALESDEEVSVYPIIGMGGLGKTTLAQAAFNDERMKSHFDLRIWTLILDRCRHLKRLPNNMKCLRNLRHLHLSSCSLTEMPPEIGQLTCLKELSLFVVGKNKGCHLAELQHLNLGGVLRIEHLERVKNPMDAKEANLVGKHNLRMLILCWEDNHEFESQENVEELLEALEPHPNIEKLVIENYYGTHLPRWMMDLKNIDHIELRNCKNCLKLPPIGQLPLLRRLSIWSMDKVNYIDDDLPDGGPVRGFPSLEVLEMRNLSSLKGLSRKEGKELFPRLRRMEIAGCSYLSFRSISSLNTLSVAEPCANAVLESISTFESLTSLEVNENEETICFPEEVLRNLTLLQSLDIYYFTKLKSFPNGLAHLKALKSLSICHCDKLKSLPEEGLRGLESLQRLSICNCKEFSSLSEGLQHLVCLESLDIIGCPKLLALPEGVKHLKSLQSIRMGGHPDVLVALPETLQHVPALQSLCISKNPTLTSLPDWLENLTTLQTLLIYDCPKISLLPASIQRLTELRWLTIAECSPELARRCEKGKGEDWHKIAHIPQVLSCLRGYNGNMMAASSEVVAALVRMHCWRKLVGCSVGLKIAVCGLFRSGCGIVRMHFVQCRTHRAMTVLSSKLCACICCYVCG</sequence>
<comment type="caution">
    <text evidence="9">The sequence shown here is derived from an EMBL/GenBank/DDBJ whole genome shotgun (WGS) entry which is preliminary data.</text>
</comment>
<dbReference type="GO" id="GO:0043531">
    <property type="term" value="F:ADP binding"/>
    <property type="evidence" value="ECO:0007669"/>
    <property type="project" value="InterPro"/>
</dbReference>
<dbReference type="PANTHER" id="PTHR36766">
    <property type="entry name" value="PLANT BROAD-SPECTRUM MILDEW RESISTANCE PROTEIN RPW8"/>
    <property type="match status" value="1"/>
</dbReference>
<dbReference type="EMBL" id="JACTNZ010000005">
    <property type="protein sequence ID" value="KAG5547168.1"/>
    <property type="molecule type" value="Genomic_DNA"/>
</dbReference>
<dbReference type="GO" id="GO:0051707">
    <property type="term" value="P:response to other organism"/>
    <property type="evidence" value="ECO:0007669"/>
    <property type="project" value="UniProtKB-ARBA"/>
</dbReference>
<dbReference type="SMART" id="SM00369">
    <property type="entry name" value="LRR_TYP"/>
    <property type="match status" value="2"/>
</dbReference>
<dbReference type="InterPro" id="IPR041118">
    <property type="entry name" value="Rx_N"/>
</dbReference>
<dbReference type="Gene3D" id="3.80.10.10">
    <property type="entry name" value="Ribonuclease Inhibitor"/>
    <property type="match status" value="3"/>
</dbReference>